<keyword evidence="2" id="KW-0812">Transmembrane</keyword>
<dbReference type="Proteomes" id="UP000031368">
    <property type="component" value="Chromosome"/>
</dbReference>
<organism evidence="3 4">
    <name type="scientific">Rhizobium gallicum bv. gallicum R602sp</name>
    <dbReference type="NCBI Taxonomy" id="1041138"/>
    <lineage>
        <taxon>Bacteria</taxon>
        <taxon>Pseudomonadati</taxon>
        <taxon>Pseudomonadota</taxon>
        <taxon>Alphaproteobacteria</taxon>
        <taxon>Hyphomicrobiales</taxon>
        <taxon>Rhizobiaceae</taxon>
        <taxon>Rhizobium/Agrobacterium group</taxon>
        <taxon>Rhizobium</taxon>
    </lineage>
</organism>
<dbReference type="SUPFAM" id="SSF48452">
    <property type="entry name" value="TPR-like"/>
    <property type="match status" value="1"/>
</dbReference>
<dbReference type="InterPro" id="IPR011990">
    <property type="entry name" value="TPR-like_helical_dom_sf"/>
</dbReference>
<keyword evidence="4" id="KW-1185">Reference proteome</keyword>
<dbReference type="KEGG" id="rga:RGR602_CH02822"/>
<dbReference type="AlphaFoldDB" id="A0A0B4X5Y2"/>
<evidence type="ECO:0000313" key="4">
    <source>
        <dbReference type="Proteomes" id="UP000031368"/>
    </source>
</evidence>
<keyword evidence="2" id="KW-0472">Membrane</keyword>
<proteinExistence type="predicted"/>
<dbReference type="Gene3D" id="1.25.40.10">
    <property type="entry name" value="Tetratricopeptide repeat domain"/>
    <property type="match status" value="1"/>
</dbReference>
<feature type="region of interest" description="Disordered" evidence="1">
    <location>
        <begin position="1"/>
        <end position="25"/>
    </location>
</feature>
<dbReference type="EMBL" id="CP006877">
    <property type="protein sequence ID" value="AJD42140.1"/>
    <property type="molecule type" value="Genomic_DNA"/>
</dbReference>
<evidence type="ECO:0000256" key="2">
    <source>
        <dbReference type="SAM" id="Phobius"/>
    </source>
</evidence>
<feature type="transmembrane region" description="Helical" evidence="2">
    <location>
        <begin position="156"/>
        <end position="177"/>
    </location>
</feature>
<dbReference type="Gene3D" id="3.40.50.10070">
    <property type="entry name" value="TolB, N-terminal domain"/>
    <property type="match status" value="1"/>
</dbReference>
<reference evidence="3 4" key="1">
    <citation type="submission" date="2013-11" db="EMBL/GenBank/DDBJ databases">
        <title>Complete genome sequence of Rhizobium gallicum bv. gallicum R602.</title>
        <authorList>
            <person name="Bustos P."/>
            <person name="Santamaria R.I."/>
            <person name="Lozano L."/>
            <person name="Acosta J.L."/>
            <person name="Ormeno-Orrillo E."/>
            <person name="Rogel M.A."/>
            <person name="Romero D."/>
            <person name="Cevallos M.A."/>
            <person name="Martinez-Romero E."/>
            <person name="Gonzalez V."/>
        </authorList>
    </citation>
    <scope>NUCLEOTIDE SEQUENCE [LARGE SCALE GENOMIC DNA]</scope>
    <source>
        <strain evidence="3 4">R602</strain>
    </source>
</reference>
<evidence type="ECO:0000256" key="1">
    <source>
        <dbReference type="SAM" id="MobiDB-lite"/>
    </source>
</evidence>
<dbReference type="HOGENOM" id="CLU_019981_3_0_5"/>
<protein>
    <submittedName>
        <fullName evidence="3">TolB/tetratricopeptide repeat domain-containing protein</fullName>
    </submittedName>
</protein>
<keyword evidence="2" id="KW-1133">Transmembrane helix</keyword>
<evidence type="ECO:0000313" key="3">
    <source>
        <dbReference type="EMBL" id="AJD42140.1"/>
    </source>
</evidence>
<name>A0A0B4X5Y2_9HYPH</name>
<sequence length="607" mass="66460">MTGEEDAMQPSVPTPDNRAERPCPTHEEVRAQLKRILSSREFPSAGRGAAFLKYVTEETLAGRAQRLKAYSIAIEVFHRSASFSQEDPVVRIEAGRLRRVIERYYLIAGQRDPIRIDIPKGGYVPTFTRNDAPIEAAGDALNEDVTEAPAFAWRRLAWPVLAVLVAFVCAGLGYYAGVLTGPATGRSAGQVPGEPTLVIAPFADLGDGPQAARYTAGLTEELLTALPRFKEITVFGRETSKALPPGVEASQVREGLGARYLLAGGVRVAGDKVRVTVRLVDTSNGSILWSQDYDENLDTHELFFIQTDVASKVATAIAQPYGIIAKSMAANPPPDDVGVHDCTLRYYAYREELNSEAHLIARDCLQNAVARFPAYATAWSMLSIIHLDEGRFEFNPQSDKGPAMERALGSARRAVSLEPDNTRALQALMTALFFNNETKEAFDVGEEALAANPNDTEFLGELGTRVAFSGQWKRGAELLDRAIKLNPGGAGYYFGTRALIACMLDEHEMAVRLIRKADLQKFPLFHGVAAVIYSEAGLLAEARREGEVFMKMRPDYLPNIVAENRKRNLPPKDSTRMIAALRRAGLPVPSATDVEAEFRVSDAAYGR</sequence>
<accession>A0A0B4X5Y2</accession>
<gene>
    <name evidence="3" type="ORF">RGR602_CH02822</name>
</gene>